<accession>D8U390</accession>
<dbReference type="Proteomes" id="UP000001058">
    <property type="component" value="Unassembled WGS sequence"/>
</dbReference>
<dbReference type="GeneID" id="9622193"/>
<dbReference type="InParanoid" id="D8U390"/>
<gene>
    <name evidence="2" type="ORF">VOLCADRAFT_93858</name>
</gene>
<protein>
    <submittedName>
        <fullName evidence="2">Uncharacterized protein</fullName>
    </submittedName>
</protein>
<keyword evidence="3" id="KW-1185">Reference proteome</keyword>
<evidence type="ECO:0000313" key="3">
    <source>
        <dbReference type="Proteomes" id="UP000001058"/>
    </source>
</evidence>
<reference evidence="2 3" key="1">
    <citation type="journal article" date="2010" name="Science">
        <title>Genomic analysis of organismal complexity in the multicellular green alga Volvox carteri.</title>
        <authorList>
            <person name="Prochnik S.E."/>
            <person name="Umen J."/>
            <person name="Nedelcu A.M."/>
            <person name="Hallmann A."/>
            <person name="Miller S.M."/>
            <person name="Nishii I."/>
            <person name="Ferris P."/>
            <person name="Kuo A."/>
            <person name="Mitros T."/>
            <person name="Fritz-Laylin L.K."/>
            <person name="Hellsten U."/>
            <person name="Chapman J."/>
            <person name="Simakov O."/>
            <person name="Rensing S.A."/>
            <person name="Terry A."/>
            <person name="Pangilinan J."/>
            <person name="Kapitonov V."/>
            <person name="Jurka J."/>
            <person name="Salamov A."/>
            <person name="Shapiro H."/>
            <person name="Schmutz J."/>
            <person name="Grimwood J."/>
            <person name="Lindquist E."/>
            <person name="Lucas S."/>
            <person name="Grigoriev I.V."/>
            <person name="Schmitt R."/>
            <person name="Kirk D."/>
            <person name="Rokhsar D.S."/>
        </authorList>
    </citation>
    <scope>NUCLEOTIDE SEQUENCE [LARGE SCALE GENOMIC DNA]</scope>
    <source>
        <strain evidence="3">f. Nagariensis / Eve</strain>
    </source>
</reference>
<name>D8U390_VOLCA</name>
<evidence type="ECO:0000256" key="1">
    <source>
        <dbReference type="SAM" id="Coils"/>
    </source>
</evidence>
<keyword evidence="1" id="KW-0175">Coiled coil</keyword>
<organism evidence="3">
    <name type="scientific">Volvox carteri f. nagariensis</name>
    <dbReference type="NCBI Taxonomy" id="3068"/>
    <lineage>
        <taxon>Eukaryota</taxon>
        <taxon>Viridiplantae</taxon>
        <taxon>Chlorophyta</taxon>
        <taxon>core chlorophytes</taxon>
        <taxon>Chlorophyceae</taxon>
        <taxon>CS clade</taxon>
        <taxon>Chlamydomonadales</taxon>
        <taxon>Volvocaceae</taxon>
        <taxon>Volvox</taxon>
    </lineage>
</organism>
<dbReference type="AlphaFoldDB" id="D8U390"/>
<sequence length="117" mass="13618">MADKLQLVLEEMTETRDKLENVNDCLMLVEEQLEAASTKDIYNRVSKQKELLIRQKENLTEDLLRQVEDLLWKKENLLTEQPIRSPYGHAAPSVERFWARLAISTEGDEVLWLAPGH</sequence>
<dbReference type="KEGG" id="vcn:VOLCADRAFT_93858"/>
<proteinExistence type="predicted"/>
<feature type="coiled-coil region" evidence="1">
    <location>
        <begin position="2"/>
        <end position="62"/>
    </location>
</feature>
<evidence type="ECO:0000313" key="2">
    <source>
        <dbReference type="EMBL" id="EFJ45711.1"/>
    </source>
</evidence>
<dbReference type="EMBL" id="GL378355">
    <property type="protein sequence ID" value="EFJ45711.1"/>
    <property type="molecule type" value="Genomic_DNA"/>
</dbReference>
<dbReference type="RefSeq" id="XP_002953112.1">
    <property type="nucleotide sequence ID" value="XM_002953066.1"/>
</dbReference>